<evidence type="ECO:0000313" key="3">
    <source>
        <dbReference type="Proteomes" id="UP000030002"/>
    </source>
</evidence>
<proteinExistence type="predicted"/>
<evidence type="ECO:0000256" key="1">
    <source>
        <dbReference type="SAM" id="Coils"/>
    </source>
</evidence>
<dbReference type="OrthoDB" id="4948751at2"/>
<evidence type="ECO:0008006" key="4">
    <source>
        <dbReference type="Google" id="ProtNLM"/>
    </source>
</evidence>
<evidence type="ECO:0000313" key="2">
    <source>
        <dbReference type="EMBL" id="KGN32301.1"/>
    </source>
</evidence>
<reference evidence="2 3" key="1">
    <citation type="submission" date="2013-08" db="EMBL/GenBank/DDBJ databases">
        <title>The genome sequence of Knoellia sinensis.</title>
        <authorList>
            <person name="Zhu W."/>
            <person name="Wang G."/>
        </authorList>
    </citation>
    <scope>NUCLEOTIDE SEQUENCE [LARGE SCALE GENOMIC DNA]</scope>
    <source>
        <strain evidence="2 3">KCTC 19936</strain>
    </source>
</reference>
<dbReference type="Pfam" id="PF19776">
    <property type="entry name" value="DUF6262"/>
    <property type="match status" value="1"/>
</dbReference>
<feature type="coiled-coil region" evidence="1">
    <location>
        <begin position="92"/>
        <end position="174"/>
    </location>
</feature>
<comment type="caution">
    <text evidence="2">The sequence shown here is derived from an EMBL/GenBank/DDBJ whole genome shotgun (WGS) entry which is preliminary data.</text>
</comment>
<accession>A0A0A0J9L1</accession>
<protein>
    <recommendedName>
        <fullName evidence="4">Transposase</fullName>
    </recommendedName>
</protein>
<organism evidence="2 3">
    <name type="scientific">Knoellia sinensis KCTC 19936</name>
    <dbReference type="NCBI Taxonomy" id="1385520"/>
    <lineage>
        <taxon>Bacteria</taxon>
        <taxon>Bacillati</taxon>
        <taxon>Actinomycetota</taxon>
        <taxon>Actinomycetes</taxon>
        <taxon>Micrococcales</taxon>
        <taxon>Intrasporangiaceae</taxon>
        <taxon>Knoellia</taxon>
    </lineage>
</organism>
<sequence>MPETAPMAEARRRDSAVKRGRVLRAIEEIEAEGGVITRASITARARVSTHMVYKVPELRAVVDAAITRAQQSAQAQPGAVDAATVVGLRTDLALAREHLKDAQHEVARLRRRLQESLGAEVSTHSQAELVERIHDLEGAVAALNREREETGPQLRRLTDENQELAAQVQAQSDANRLLMRDLSRLSGVVSSPLADRA</sequence>
<dbReference type="RefSeq" id="WP_035916013.1">
    <property type="nucleotide sequence ID" value="NZ_AVPJ01000007.1"/>
</dbReference>
<gene>
    <name evidence="2" type="ORF">N802_18225</name>
</gene>
<keyword evidence="1" id="KW-0175">Coiled coil</keyword>
<dbReference type="AlphaFoldDB" id="A0A0A0J9L1"/>
<keyword evidence="3" id="KW-1185">Reference proteome</keyword>
<dbReference type="InterPro" id="IPR046229">
    <property type="entry name" value="TnpC-like"/>
</dbReference>
<name>A0A0A0J9L1_9MICO</name>
<dbReference type="Proteomes" id="UP000030002">
    <property type="component" value="Unassembled WGS sequence"/>
</dbReference>
<dbReference type="EMBL" id="AVPJ01000007">
    <property type="protein sequence ID" value="KGN32301.1"/>
    <property type="molecule type" value="Genomic_DNA"/>
</dbReference>